<name>A0A923RLR1_9FIRM</name>
<reference evidence="1" key="1">
    <citation type="submission" date="2020-08" db="EMBL/GenBank/DDBJ databases">
        <title>Genome public.</title>
        <authorList>
            <person name="Liu C."/>
            <person name="Sun Q."/>
        </authorList>
    </citation>
    <scope>NUCLEOTIDE SEQUENCE</scope>
    <source>
        <strain evidence="1">NSJ-68</strain>
    </source>
</reference>
<keyword evidence="2" id="KW-1185">Reference proteome</keyword>
<dbReference type="EMBL" id="JACOOR010000003">
    <property type="protein sequence ID" value="MBC5659484.1"/>
    <property type="molecule type" value="Genomic_DNA"/>
</dbReference>
<dbReference type="AlphaFoldDB" id="A0A923RLR1"/>
<dbReference type="RefSeq" id="WP_186871837.1">
    <property type="nucleotide sequence ID" value="NZ_JACOOR010000003.1"/>
</dbReference>
<gene>
    <name evidence="1" type="ORF">H8S44_06840</name>
</gene>
<protein>
    <submittedName>
        <fullName evidence="1">Uncharacterized protein</fullName>
    </submittedName>
</protein>
<evidence type="ECO:0000313" key="2">
    <source>
        <dbReference type="Proteomes" id="UP000649345"/>
    </source>
</evidence>
<organism evidence="1 2">
    <name type="scientific">Anaerosacchariphilus hominis</name>
    <dbReference type="NCBI Taxonomy" id="2763017"/>
    <lineage>
        <taxon>Bacteria</taxon>
        <taxon>Bacillati</taxon>
        <taxon>Bacillota</taxon>
        <taxon>Clostridia</taxon>
        <taxon>Lachnospirales</taxon>
        <taxon>Lachnospiraceae</taxon>
        <taxon>Anaerosacchariphilus</taxon>
    </lineage>
</organism>
<evidence type="ECO:0000313" key="1">
    <source>
        <dbReference type="EMBL" id="MBC5659484.1"/>
    </source>
</evidence>
<accession>A0A923RLR1</accession>
<proteinExistence type="predicted"/>
<sequence length="164" mass="19400">MSTTNDQMIAGYDYKEWVRLESLFLKDYENSTRYNKPFSALISDVLENETYKSFADKTGLSENMLYRLKKQIDEKDPPQRNTLITVCIAYKLDLMMAQALLYSLGLGFNRFNKRDYAYTFLLTQCRDRSIDQCNEILGQLGIEQKYWLGTYCRRKVTKRKKKDS</sequence>
<dbReference type="Proteomes" id="UP000649345">
    <property type="component" value="Unassembled WGS sequence"/>
</dbReference>
<comment type="caution">
    <text evidence="1">The sequence shown here is derived from an EMBL/GenBank/DDBJ whole genome shotgun (WGS) entry which is preliminary data.</text>
</comment>